<protein>
    <submittedName>
        <fullName evidence="3">Thioesterase family protein</fullName>
        <ecNumber evidence="3">3.1.2.-</ecNumber>
    </submittedName>
</protein>
<dbReference type="RefSeq" id="WP_354143752.1">
    <property type="nucleotide sequence ID" value="NZ_JAZDQV010000002.1"/>
</dbReference>
<dbReference type="Gene3D" id="3.10.129.10">
    <property type="entry name" value="Hotdog Thioesterase"/>
    <property type="match status" value="1"/>
</dbReference>
<evidence type="ECO:0000313" key="4">
    <source>
        <dbReference type="Proteomes" id="UP001343492"/>
    </source>
</evidence>
<gene>
    <name evidence="3" type="ORF">VRS74_02965</name>
</gene>
<proteinExistence type="inferred from homology"/>
<dbReference type="EMBL" id="JAZDQV010000002">
    <property type="protein sequence ID" value="MEE1876646.1"/>
    <property type="molecule type" value="Genomic_DNA"/>
</dbReference>
<keyword evidence="4" id="KW-1185">Reference proteome</keyword>
<organism evidence="3 4">
    <name type="scientific">Altererythrobacter litoralis</name>
    <dbReference type="NCBI Taxonomy" id="3113904"/>
    <lineage>
        <taxon>Bacteria</taxon>
        <taxon>Pseudomonadati</taxon>
        <taxon>Pseudomonadota</taxon>
        <taxon>Alphaproteobacteria</taxon>
        <taxon>Sphingomonadales</taxon>
        <taxon>Erythrobacteraceae</taxon>
        <taxon>Altererythrobacter</taxon>
    </lineage>
</organism>
<sequence>MSYPFRHVFRVRYAEVDPQSVVFNSRYLEYADVLVTEFFRDRGTADLPGDLEFHVRRAEVDYLVPIRHDELIEGRLTVEHIGNSSMTMLVSLHGADDGSHRADIRLVQVRVDLATGKPLRIEDEVRAAYGFASAEVAHA</sequence>
<name>A0ABU7GES0_9SPHN</name>
<dbReference type="PANTHER" id="PTHR31793">
    <property type="entry name" value="4-HYDROXYBENZOYL-COA THIOESTERASE FAMILY MEMBER"/>
    <property type="match status" value="1"/>
</dbReference>
<dbReference type="PANTHER" id="PTHR31793:SF27">
    <property type="entry name" value="NOVEL THIOESTERASE SUPERFAMILY DOMAIN AND SAPOSIN A-TYPE DOMAIN CONTAINING PROTEIN (0610012H03RIK)"/>
    <property type="match status" value="1"/>
</dbReference>
<accession>A0ABU7GES0</accession>
<dbReference type="Pfam" id="PF13279">
    <property type="entry name" value="4HBT_2"/>
    <property type="match status" value="1"/>
</dbReference>
<dbReference type="SUPFAM" id="SSF54637">
    <property type="entry name" value="Thioesterase/thiol ester dehydrase-isomerase"/>
    <property type="match status" value="1"/>
</dbReference>
<evidence type="ECO:0000256" key="2">
    <source>
        <dbReference type="ARBA" id="ARBA00022801"/>
    </source>
</evidence>
<evidence type="ECO:0000256" key="1">
    <source>
        <dbReference type="ARBA" id="ARBA00005953"/>
    </source>
</evidence>
<dbReference type="GO" id="GO:0016787">
    <property type="term" value="F:hydrolase activity"/>
    <property type="evidence" value="ECO:0007669"/>
    <property type="project" value="UniProtKB-KW"/>
</dbReference>
<dbReference type="CDD" id="cd00586">
    <property type="entry name" value="4HBT"/>
    <property type="match status" value="1"/>
</dbReference>
<reference evidence="3 4" key="1">
    <citation type="submission" date="2024-01" db="EMBL/GenBank/DDBJ databases">
        <title>The genome sequence of Erythrobacteraceae sp. strain 1XM1-14.</title>
        <authorList>
            <person name="Liu Y."/>
        </authorList>
    </citation>
    <scope>NUCLEOTIDE SEQUENCE [LARGE SCALE GENOMIC DNA]</scope>
    <source>
        <strain evidence="3 4">1XM1-14</strain>
    </source>
</reference>
<dbReference type="InterPro" id="IPR029069">
    <property type="entry name" value="HotDog_dom_sf"/>
</dbReference>
<dbReference type="Proteomes" id="UP001343492">
    <property type="component" value="Unassembled WGS sequence"/>
</dbReference>
<keyword evidence="2 3" id="KW-0378">Hydrolase</keyword>
<dbReference type="InterPro" id="IPR050563">
    <property type="entry name" value="4-hydroxybenzoyl-CoA_TE"/>
</dbReference>
<comment type="caution">
    <text evidence="3">The sequence shown here is derived from an EMBL/GenBank/DDBJ whole genome shotgun (WGS) entry which is preliminary data.</text>
</comment>
<evidence type="ECO:0000313" key="3">
    <source>
        <dbReference type="EMBL" id="MEE1876646.1"/>
    </source>
</evidence>
<comment type="similarity">
    <text evidence="1">Belongs to the 4-hydroxybenzoyl-CoA thioesterase family.</text>
</comment>
<dbReference type="EC" id="3.1.2.-" evidence="3"/>